<dbReference type="EMBL" id="CAKM01000280">
    <property type="protein sequence ID" value="CCJ31188.1"/>
    <property type="molecule type" value="Genomic_DNA"/>
</dbReference>
<dbReference type="InterPro" id="IPR017907">
    <property type="entry name" value="Znf_RING_CS"/>
</dbReference>
<dbReference type="PANTHER" id="PTHR13063:SF10">
    <property type="entry name" value="NITRIC OXIDE SYNTHASE-INTERACTING PROTEIN"/>
    <property type="match status" value="1"/>
</dbReference>
<dbReference type="PANTHER" id="PTHR13063">
    <property type="entry name" value="ENOS INTERACTING PROTEIN"/>
    <property type="match status" value="1"/>
</dbReference>
<accession>L0PFN7</accession>
<proteinExistence type="predicted"/>
<evidence type="ECO:0000256" key="3">
    <source>
        <dbReference type="ARBA" id="ARBA00022833"/>
    </source>
</evidence>
<dbReference type="GO" id="GO:0008270">
    <property type="term" value="F:zinc ion binding"/>
    <property type="evidence" value="ECO:0007669"/>
    <property type="project" value="UniProtKB-KW"/>
</dbReference>
<dbReference type="InParanoid" id="L0PFN7"/>
<evidence type="ECO:0000256" key="2">
    <source>
        <dbReference type="ARBA" id="ARBA00022771"/>
    </source>
</evidence>
<reference evidence="5 6" key="1">
    <citation type="journal article" date="2012" name="MBio">
        <title>De novo assembly of the Pneumocystis jirovecii genome from a single bronchoalveolar lavage fluid specimen from a patient.</title>
        <authorList>
            <person name="Cisse O.H."/>
            <person name="Pagni M."/>
            <person name="Hauser P.M."/>
        </authorList>
    </citation>
    <scope>NUCLEOTIDE SEQUENCE [LARGE SCALE GENOMIC DNA]</scope>
    <source>
        <strain evidence="5 6">SE8</strain>
    </source>
</reference>
<dbReference type="STRING" id="1209962.L0PFN7"/>
<evidence type="ECO:0000313" key="6">
    <source>
        <dbReference type="Proteomes" id="UP000010422"/>
    </source>
</evidence>
<dbReference type="AlphaFoldDB" id="L0PFN7"/>
<evidence type="ECO:0000313" key="5">
    <source>
        <dbReference type="EMBL" id="CCJ31188.1"/>
    </source>
</evidence>
<dbReference type="VEuPathDB" id="FungiDB:PNEJI1_000977"/>
<protein>
    <recommendedName>
        <fullName evidence="7">RING-type domain-containing protein</fullName>
    </recommendedName>
</protein>
<evidence type="ECO:0008006" key="7">
    <source>
        <dbReference type="Google" id="ProtNLM"/>
    </source>
</evidence>
<keyword evidence="3" id="KW-0862">Zinc</keyword>
<dbReference type="PROSITE" id="PS00518">
    <property type="entry name" value="ZF_RING_1"/>
    <property type="match status" value="1"/>
</dbReference>
<dbReference type="GO" id="GO:0005634">
    <property type="term" value="C:nucleus"/>
    <property type="evidence" value="ECO:0007669"/>
    <property type="project" value="TreeGrafter"/>
</dbReference>
<sequence>MPISGVYLCQDDTGMTLMENIRQRLLLFLAQSIGRWSMTYKLYTRPKKHLYMVSLSFCPEVTFCKTQQISVKMDGDFEQMIIKTKLWNIRQMFQVPRFIHILNNIEYTTCDTISQGHIAIENLLIECLIPTFKNVCIRSSYNEVASNDLKSTLTSGFQLAKNSKYDERSMLDYGTKKQRLESDSFRQFDACHLCMSQTRDTVSCQENGDIFCRVCIMENLLSQRKEIKKMEEEIEKKKRQDEIEDKRIEGIAKRRAIKDFEAQQMIANLHHQNTHNDEVLQKKEIKEIFELDKEELLKITKNDKDREKMKYIKEKELRSIPKINSFWIPSLTPSVNTKETIKKRKTVPICPASTANKSHKISLKSLISVHFTENESSENKNPQRICPASYLMKLCGHVICTICLDQFVRDSGVCYVCETSLYLEEKDAAKNISKLSIVELSKEGTGFSAKKNAMAEKFDVAFQGNRSRKMYNDMSSTDYLYQLNI</sequence>
<keyword evidence="4" id="KW-0175">Coiled coil</keyword>
<feature type="coiled-coil region" evidence="4">
    <location>
        <begin position="217"/>
        <end position="249"/>
    </location>
</feature>
<gene>
    <name evidence="5" type="ORF">PNEJI1_000977</name>
</gene>
<keyword evidence="1" id="KW-0479">Metal-binding</keyword>
<organism evidence="6">
    <name type="scientific">Pneumocystis jirovecii</name>
    <name type="common">Human pneumocystis pneumonia agent</name>
    <dbReference type="NCBI Taxonomy" id="42068"/>
    <lineage>
        <taxon>Eukaryota</taxon>
        <taxon>Fungi</taxon>
        <taxon>Dikarya</taxon>
        <taxon>Ascomycota</taxon>
        <taxon>Taphrinomycotina</taxon>
        <taxon>Pneumocystomycetes</taxon>
        <taxon>Pneumocystaceae</taxon>
        <taxon>Pneumocystis</taxon>
    </lineage>
</organism>
<comment type="caution">
    <text evidence="5">The sequence shown here is derived from an EMBL/GenBank/DDBJ whole genome shotgun (WGS) entry which is preliminary data.</text>
</comment>
<name>L0PFN7_PNEJI</name>
<dbReference type="GO" id="GO:0061630">
    <property type="term" value="F:ubiquitin protein ligase activity"/>
    <property type="evidence" value="ECO:0007669"/>
    <property type="project" value="InterPro"/>
</dbReference>
<evidence type="ECO:0000256" key="1">
    <source>
        <dbReference type="ARBA" id="ARBA00022723"/>
    </source>
</evidence>
<keyword evidence="2" id="KW-0863">Zinc-finger</keyword>
<dbReference type="InterPro" id="IPR016818">
    <property type="entry name" value="NOSIP"/>
</dbReference>
<evidence type="ECO:0000256" key="4">
    <source>
        <dbReference type="SAM" id="Coils"/>
    </source>
</evidence>
<dbReference type="Proteomes" id="UP000010422">
    <property type="component" value="Unassembled WGS sequence"/>
</dbReference>